<feature type="transmembrane region" description="Helical" evidence="6">
    <location>
        <begin position="85"/>
        <end position="103"/>
    </location>
</feature>
<gene>
    <name evidence="7" type="ORF">ACFP3T_05900</name>
</gene>
<keyword evidence="5 6" id="KW-0472">Membrane</keyword>
<evidence type="ECO:0000256" key="4">
    <source>
        <dbReference type="ARBA" id="ARBA00022989"/>
    </source>
</evidence>
<keyword evidence="8" id="KW-1185">Reference proteome</keyword>
<feature type="transmembrane region" description="Helical" evidence="6">
    <location>
        <begin position="21"/>
        <end position="39"/>
    </location>
</feature>
<accession>A0ABW1R7R8</accession>
<dbReference type="InterPro" id="IPR004254">
    <property type="entry name" value="AdipoR/HlyIII-related"/>
</dbReference>
<keyword evidence="4 6" id="KW-1133">Transmembrane helix</keyword>
<protein>
    <submittedName>
        <fullName evidence="7">Hemolysin III family protein</fullName>
    </submittedName>
</protein>
<reference evidence="8" key="1">
    <citation type="journal article" date="2019" name="Int. J. Syst. Evol. Microbiol.">
        <title>The Global Catalogue of Microorganisms (GCM) 10K type strain sequencing project: providing services to taxonomists for standard genome sequencing and annotation.</title>
        <authorList>
            <consortium name="The Broad Institute Genomics Platform"/>
            <consortium name="The Broad Institute Genome Sequencing Center for Infectious Disease"/>
            <person name="Wu L."/>
            <person name="Ma J."/>
        </authorList>
    </citation>
    <scope>NUCLEOTIDE SEQUENCE [LARGE SCALE GENOMIC DNA]</scope>
    <source>
        <strain evidence="8">CCM 8932</strain>
    </source>
</reference>
<evidence type="ECO:0000313" key="8">
    <source>
        <dbReference type="Proteomes" id="UP001596253"/>
    </source>
</evidence>
<dbReference type="Pfam" id="PF03006">
    <property type="entry name" value="HlyIII"/>
    <property type="match status" value="1"/>
</dbReference>
<sequence>MQQPTRRYQITNEVLNAVTHGIGLIMSIVGFVFLMFKAYEDSRGLEWTAFIIYGCSLLVLYTCSMMFHSLYFTKAREVFRILDHSGVYVLIAGTYTPFSLLAIRGWLGWTILITIWILAIAGITVNAVWPGRLHKIETIIYVLMGWMCLAGGRQLWLNLGLTGFWLLVAGGVAFTLGALLYSFPHIKYLHVIWHIFVMIGTTLMYFSIYFYI</sequence>
<feature type="transmembrane region" description="Helical" evidence="6">
    <location>
        <begin position="109"/>
        <end position="129"/>
    </location>
</feature>
<feature type="transmembrane region" description="Helical" evidence="6">
    <location>
        <begin position="51"/>
        <end position="73"/>
    </location>
</feature>
<dbReference type="EMBL" id="JBHSSD010000026">
    <property type="protein sequence ID" value="MFC6164202.1"/>
    <property type="molecule type" value="Genomic_DNA"/>
</dbReference>
<feature type="transmembrane region" description="Helical" evidence="6">
    <location>
        <begin position="138"/>
        <end position="156"/>
    </location>
</feature>
<dbReference type="PANTHER" id="PTHR20855">
    <property type="entry name" value="ADIPOR/PROGESTIN RECEPTOR-RELATED"/>
    <property type="match status" value="1"/>
</dbReference>
<dbReference type="NCBIfam" id="TIGR01065">
    <property type="entry name" value="hlyIII"/>
    <property type="match status" value="1"/>
</dbReference>
<keyword evidence="3 6" id="KW-0812">Transmembrane</keyword>
<evidence type="ECO:0000256" key="1">
    <source>
        <dbReference type="ARBA" id="ARBA00004127"/>
    </source>
</evidence>
<dbReference type="Proteomes" id="UP001596253">
    <property type="component" value="Unassembled WGS sequence"/>
</dbReference>
<feature type="transmembrane region" description="Helical" evidence="6">
    <location>
        <begin position="162"/>
        <end position="181"/>
    </location>
</feature>
<dbReference type="RefSeq" id="WP_137640405.1">
    <property type="nucleotide sequence ID" value="NZ_BJDK01000019.1"/>
</dbReference>
<evidence type="ECO:0000256" key="5">
    <source>
        <dbReference type="ARBA" id="ARBA00023136"/>
    </source>
</evidence>
<dbReference type="PANTHER" id="PTHR20855:SF129">
    <property type="entry name" value="HEMOLYSIN-3 HOMOLOG"/>
    <property type="match status" value="1"/>
</dbReference>
<comment type="caution">
    <text evidence="7">The sequence shown here is derived from an EMBL/GenBank/DDBJ whole genome shotgun (WGS) entry which is preliminary data.</text>
</comment>
<evidence type="ECO:0000313" key="7">
    <source>
        <dbReference type="EMBL" id="MFC6164202.1"/>
    </source>
</evidence>
<comment type="subcellular location">
    <subcellularLocation>
        <location evidence="1">Endomembrane system</location>
        <topology evidence="1">Multi-pass membrane protein</topology>
    </subcellularLocation>
</comment>
<evidence type="ECO:0000256" key="6">
    <source>
        <dbReference type="SAM" id="Phobius"/>
    </source>
</evidence>
<proteinExistence type="inferred from homology"/>
<organism evidence="7 8">
    <name type="scientific">Lactiplantibacillus dongliensis</name>
    <dbReference type="NCBI Taxonomy" id="2559919"/>
    <lineage>
        <taxon>Bacteria</taxon>
        <taxon>Bacillati</taxon>
        <taxon>Bacillota</taxon>
        <taxon>Bacilli</taxon>
        <taxon>Lactobacillales</taxon>
        <taxon>Lactobacillaceae</taxon>
        <taxon>Lactiplantibacillus</taxon>
    </lineage>
</organism>
<evidence type="ECO:0000256" key="2">
    <source>
        <dbReference type="ARBA" id="ARBA00008488"/>
    </source>
</evidence>
<comment type="similarity">
    <text evidence="2">Belongs to the UPF0073 (Hly-III) family.</text>
</comment>
<dbReference type="InterPro" id="IPR005744">
    <property type="entry name" value="Hy-lIII"/>
</dbReference>
<name>A0ABW1R7R8_9LACO</name>
<evidence type="ECO:0000256" key="3">
    <source>
        <dbReference type="ARBA" id="ARBA00022692"/>
    </source>
</evidence>
<feature type="transmembrane region" description="Helical" evidence="6">
    <location>
        <begin position="188"/>
        <end position="211"/>
    </location>
</feature>